<evidence type="ECO:0000259" key="1">
    <source>
        <dbReference type="PROSITE" id="PS51186"/>
    </source>
</evidence>
<name>A0A0G1TLY9_9BACT</name>
<evidence type="ECO:0000313" key="2">
    <source>
        <dbReference type="EMBL" id="KKU55153.1"/>
    </source>
</evidence>
<gene>
    <name evidence="2" type="ORF">UX78_C0025G0006</name>
</gene>
<dbReference type="GO" id="GO:0016747">
    <property type="term" value="F:acyltransferase activity, transferring groups other than amino-acyl groups"/>
    <property type="evidence" value="ECO:0007669"/>
    <property type="project" value="InterPro"/>
</dbReference>
<dbReference type="Proteomes" id="UP000034607">
    <property type="component" value="Unassembled WGS sequence"/>
</dbReference>
<evidence type="ECO:0000313" key="3">
    <source>
        <dbReference type="Proteomes" id="UP000034607"/>
    </source>
</evidence>
<comment type="caution">
    <text evidence="2">The sequence shown here is derived from an EMBL/GenBank/DDBJ whole genome shotgun (WGS) entry which is preliminary data.</text>
</comment>
<sequence>MNIRMGKKEDATEVAGHLKEMWMVHCNLEPEFVSKKKIGAYSLERINRYLKDCFNNSGKSYLLIAEENNELAGFLKVDVTKIQSFFVENRVMYLDDGYVKEKYRRRGISKALQTEAEKIARKRGIKWIKGRIYEFNKSAQELARSVGMRPLYSEYFKVLK</sequence>
<dbReference type="Gene3D" id="3.40.630.30">
    <property type="match status" value="1"/>
</dbReference>
<organism evidence="2 3">
    <name type="scientific">Candidatus Amesbacteria bacterium GW2011_GWA2_47_11</name>
    <dbReference type="NCBI Taxonomy" id="1618357"/>
    <lineage>
        <taxon>Bacteria</taxon>
        <taxon>Candidatus Amesiibacteriota</taxon>
    </lineage>
</organism>
<dbReference type="InterPro" id="IPR016181">
    <property type="entry name" value="Acyl_CoA_acyltransferase"/>
</dbReference>
<dbReference type="CDD" id="cd04301">
    <property type="entry name" value="NAT_SF"/>
    <property type="match status" value="1"/>
</dbReference>
<dbReference type="SUPFAM" id="SSF55729">
    <property type="entry name" value="Acyl-CoA N-acyltransferases (Nat)"/>
    <property type="match status" value="1"/>
</dbReference>
<accession>A0A0G1TLY9</accession>
<dbReference type="Pfam" id="PF00583">
    <property type="entry name" value="Acetyltransf_1"/>
    <property type="match status" value="1"/>
</dbReference>
<protein>
    <submittedName>
        <fullName evidence="2">GCN5-related N-acetyltransferase</fullName>
    </submittedName>
</protein>
<dbReference type="PROSITE" id="PS51186">
    <property type="entry name" value="GNAT"/>
    <property type="match status" value="1"/>
</dbReference>
<keyword evidence="2" id="KW-0808">Transferase</keyword>
<feature type="domain" description="N-acetyltransferase" evidence="1">
    <location>
        <begin position="1"/>
        <end position="160"/>
    </location>
</feature>
<dbReference type="EMBL" id="LCNM01000025">
    <property type="protein sequence ID" value="KKU55153.1"/>
    <property type="molecule type" value="Genomic_DNA"/>
</dbReference>
<dbReference type="AlphaFoldDB" id="A0A0G1TLY9"/>
<reference evidence="2 3" key="1">
    <citation type="journal article" date="2015" name="Nature">
        <title>rRNA introns, odd ribosomes, and small enigmatic genomes across a large radiation of phyla.</title>
        <authorList>
            <person name="Brown C.T."/>
            <person name="Hug L.A."/>
            <person name="Thomas B.C."/>
            <person name="Sharon I."/>
            <person name="Castelle C.J."/>
            <person name="Singh A."/>
            <person name="Wilkins M.J."/>
            <person name="Williams K.H."/>
            <person name="Banfield J.F."/>
        </authorList>
    </citation>
    <scope>NUCLEOTIDE SEQUENCE [LARGE SCALE GENOMIC DNA]</scope>
</reference>
<dbReference type="InterPro" id="IPR000182">
    <property type="entry name" value="GNAT_dom"/>
</dbReference>
<proteinExistence type="predicted"/>